<dbReference type="SUPFAM" id="SSF103473">
    <property type="entry name" value="MFS general substrate transporter"/>
    <property type="match status" value="1"/>
</dbReference>
<keyword evidence="5 7" id="KW-0472">Membrane</keyword>
<dbReference type="InterPro" id="IPR036259">
    <property type="entry name" value="MFS_trans_sf"/>
</dbReference>
<evidence type="ECO:0000256" key="1">
    <source>
        <dbReference type="ARBA" id="ARBA00004651"/>
    </source>
</evidence>
<evidence type="ECO:0000256" key="6">
    <source>
        <dbReference type="SAM" id="MobiDB-lite"/>
    </source>
</evidence>
<dbReference type="Proteomes" id="UP000286746">
    <property type="component" value="Unassembled WGS sequence"/>
</dbReference>
<protein>
    <submittedName>
        <fullName evidence="9">MFS transporter</fullName>
    </submittedName>
</protein>
<gene>
    <name evidence="9" type="ORF">GKJPGBOP_08101</name>
</gene>
<feature type="region of interest" description="Disordered" evidence="6">
    <location>
        <begin position="442"/>
        <end position="466"/>
    </location>
</feature>
<dbReference type="Pfam" id="PF07690">
    <property type="entry name" value="MFS_1"/>
    <property type="match status" value="1"/>
</dbReference>
<keyword evidence="4 7" id="KW-1133">Transmembrane helix</keyword>
<keyword evidence="3 7" id="KW-0812">Transmembrane</keyword>
<feature type="transmembrane region" description="Helical" evidence="7">
    <location>
        <begin position="173"/>
        <end position="192"/>
    </location>
</feature>
<dbReference type="PROSITE" id="PS50850">
    <property type="entry name" value="MFS"/>
    <property type="match status" value="1"/>
</dbReference>
<feature type="transmembrane region" description="Helical" evidence="7">
    <location>
        <begin position="198"/>
        <end position="217"/>
    </location>
</feature>
<evidence type="ECO:0000256" key="3">
    <source>
        <dbReference type="ARBA" id="ARBA00022692"/>
    </source>
</evidence>
<evidence type="ECO:0000256" key="7">
    <source>
        <dbReference type="SAM" id="Phobius"/>
    </source>
</evidence>
<evidence type="ECO:0000256" key="2">
    <source>
        <dbReference type="ARBA" id="ARBA00022475"/>
    </source>
</evidence>
<dbReference type="InterPro" id="IPR022324">
    <property type="entry name" value="Bacilysin_exporter_BacE_put"/>
</dbReference>
<keyword evidence="2" id="KW-1003">Cell membrane</keyword>
<dbReference type="EMBL" id="BHZD01000001">
    <property type="protein sequence ID" value="GCD48304.1"/>
    <property type="molecule type" value="Genomic_DNA"/>
</dbReference>
<dbReference type="AlphaFoldDB" id="A0A401WG34"/>
<evidence type="ECO:0000256" key="5">
    <source>
        <dbReference type="ARBA" id="ARBA00023136"/>
    </source>
</evidence>
<comment type="caution">
    <text evidence="9">The sequence shown here is derived from an EMBL/GenBank/DDBJ whole genome shotgun (WGS) entry which is preliminary data.</text>
</comment>
<sequence>MMRLQAYREPGDRKCVLTSSAVRVVDQAGTGRLRGNKRVGHFRLLVVGNAVSAYGSYLNMVALNVFVYQVTGSALTAGLFMAVRLITSVLSGFVSGRLVSRHDRKRLMVCADLTQAVALALLLLAPDGARVTLLFALAVVTGACSTLSQVALRSSVPEIVGAGLRTRANGLLVTGRSLAMIAGFASAGVVVAEFGYTTAFVLDALTFTVSATVLFLLPIRTRAVAEESTADGAAEDGAGTGRWASFALLKAAPLLAVMVAVRAADGLGSSSHNVALPIYSSALDPSHPATFISQFWATWAIGNIVAQQVCSRRTSKTGWSPGERAFALGSIVMSAAFIVVFSGLPAVPAAAAALVAGMADGFTEIAYVSRLQAAPDEQRGRLFGLSASAENSGFGLGMIVSAALLERFSPLQVVSAFQGLAIVLCVALLVVLARGRSLFPNQPPARGSGGPASGREVSSAAEGGTS</sequence>
<evidence type="ECO:0000313" key="10">
    <source>
        <dbReference type="Proteomes" id="UP000286746"/>
    </source>
</evidence>
<evidence type="ECO:0000256" key="4">
    <source>
        <dbReference type="ARBA" id="ARBA00022989"/>
    </source>
</evidence>
<organism evidence="9 10">
    <name type="scientific">Streptomyces paromomycinus</name>
    <name type="common">Streptomyces rimosus subsp. paromomycinus</name>
    <dbReference type="NCBI Taxonomy" id="92743"/>
    <lineage>
        <taxon>Bacteria</taxon>
        <taxon>Bacillati</taxon>
        <taxon>Actinomycetota</taxon>
        <taxon>Actinomycetes</taxon>
        <taxon>Kitasatosporales</taxon>
        <taxon>Streptomycetaceae</taxon>
        <taxon>Streptomyces</taxon>
    </lineage>
</organism>
<dbReference type="Gene3D" id="1.20.1250.20">
    <property type="entry name" value="MFS general substrate transporter like domains"/>
    <property type="match status" value="1"/>
</dbReference>
<proteinExistence type="predicted"/>
<evidence type="ECO:0000313" key="9">
    <source>
        <dbReference type="EMBL" id="GCD48304.1"/>
    </source>
</evidence>
<dbReference type="InterPro" id="IPR020846">
    <property type="entry name" value="MFS_dom"/>
</dbReference>
<dbReference type="PRINTS" id="PR01988">
    <property type="entry name" value="EXPORTERBACE"/>
</dbReference>
<feature type="transmembrane region" description="Helical" evidence="7">
    <location>
        <begin position="411"/>
        <end position="433"/>
    </location>
</feature>
<dbReference type="PANTHER" id="PTHR23513">
    <property type="entry name" value="INTEGRAL MEMBRANE EFFLUX PROTEIN-RELATED"/>
    <property type="match status" value="1"/>
</dbReference>
<dbReference type="CDD" id="cd06173">
    <property type="entry name" value="MFS_MefA_like"/>
    <property type="match status" value="1"/>
</dbReference>
<feature type="transmembrane region" description="Helical" evidence="7">
    <location>
        <begin position="42"/>
        <end position="68"/>
    </location>
</feature>
<dbReference type="GO" id="GO:0005886">
    <property type="term" value="C:plasma membrane"/>
    <property type="evidence" value="ECO:0007669"/>
    <property type="project" value="UniProtKB-SubCell"/>
</dbReference>
<dbReference type="PANTHER" id="PTHR23513:SF11">
    <property type="entry name" value="STAPHYLOFERRIN A TRANSPORTER"/>
    <property type="match status" value="1"/>
</dbReference>
<dbReference type="InterPro" id="IPR011701">
    <property type="entry name" value="MFS"/>
</dbReference>
<feature type="domain" description="Major facilitator superfamily (MFS) profile" evidence="8">
    <location>
        <begin position="41"/>
        <end position="436"/>
    </location>
</feature>
<dbReference type="GO" id="GO:0022857">
    <property type="term" value="F:transmembrane transporter activity"/>
    <property type="evidence" value="ECO:0007669"/>
    <property type="project" value="InterPro"/>
</dbReference>
<reference evidence="9 10" key="1">
    <citation type="submission" date="2018-11" db="EMBL/GenBank/DDBJ databases">
        <title>Whole genome sequence of Streptomyces paromomycinus NBRC 15454(T).</title>
        <authorList>
            <person name="Komaki H."/>
            <person name="Tamura T."/>
        </authorList>
    </citation>
    <scope>NUCLEOTIDE SEQUENCE [LARGE SCALE GENOMIC DNA]</scope>
    <source>
        <strain evidence="9 10">NBRC 15454</strain>
    </source>
</reference>
<name>A0A401WG34_STREY</name>
<evidence type="ECO:0000259" key="8">
    <source>
        <dbReference type="PROSITE" id="PS50850"/>
    </source>
</evidence>
<keyword evidence="10" id="KW-1185">Reference proteome</keyword>
<feature type="transmembrane region" description="Helical" evidence="7">
    <location>
        <begin position="74"/>
        <end position="95"/>
    </location>
</feature>
<comment type="subcellular location">
    <subcellularLocation>
        <location evidence="1">Cell membrane</location>
        <topology evidence="1">Multi-pass membrane protein</topology>
    </subcellularLocation>
</comment>
<accession>A0A401WG34</accession>